<sequence length="701" mass="79958">MLVTDIETNGLLRSVSKFHCATIYDYKTDKYTKYRPQDFAKYLDALEAEVKAGGLVVFHNGNNYDEPALSKLAKLQLDREFNIPKEHLVDTLVLSRLLYPNMYGSDMALVKRRVLPSNRINSHSLEAWGYRLGEMKGEYKYDFKKAVEASGELYTAGDEWLHFNERMMDYCVQDVVVTVKLLEKFLTNRWYFYKEESDKTTEYERFWDTSLPCVWTEHSAAHLLAKQERNGFPFDKEFALKTQAKLQDEVNKILLDLRETFGSWYKPKTHTNREYFKHPKTGKALPKYPMVVYPKSGSMYTATGKVAKSLYFKDRPYTPVEYVNFNPASGDHLVKVLMDAGWKPTVKTEKGNWSTSEDVLQDVKVDDPVAQSKINLVIKYLMLTKRLGMFNNWIESVWEEDGCIHGSVNPNGASTGRATHSKPNLAQVTGAKFDKETHEPLWGDAGKWGCESRYVLGAGHYGDGSWYQVGVDASGLELRCLGHFMAPFDGGEYIEIILNGDIHTANQQAAGLPTRDNAKTFIYGFIYGAGNEKIGLIVGGDGKTGKQLKERFLESTPALATLRDNLQKALVKSSSWVGKEQKVIWKRKYIKGLDGRRVDLRSPHSALNFLLQGAGAVICKHWMIRCEERLQALGLKHGWDGDYAQMAWVHDEIQWAARTKEIAEIIVRESQLAMRDVGEFYNFRCQLDTEGKIGKTWMDCH</sequence>
<dbReference type="InterPro" id="IPR012337">
    <property type="entry name" value="RNaseH-like_sf"/>
</dbReference>
<name>A0A873WPM3_9CAUD</name>
<comment type="similarity">
    <text evidence="1">Belongs to the DNA polymerase type-A family.</text>
</comment>
<evidence type="ECO:0000256" key="10">
    <source>
        <dbReference type="ARBA" id="ARBA00049244"/>
    </source>
</evidence>
<dbReference type="GO" id="GO:0003887">
    <property type="term" value="F:DNA-directed DNA polymerase activity"/>
    <property type="evidence" value="ECO:0007669"/>
    <property type="project" value="UniProtKB-KW"/>
</dbReference>
<evidence type="ECO:0000256" key="4">
    <source>
        <dbReference type="ARBA" id="ARBA00022679"/>
    </source>
</evidence>
<dbReference type="InterPro" id="IPR036397">
    <property type="entry name" value="RNaseH_sf"/>
</dbReference>
<keyword evidence="13" id="KW-1185">Reference proteome</keyword>
<dbReference type="SUPFAM" id="SSF53098">
    <property type="entry name" value="Ribonuclease H-like"/>
    <property type="match status" value="1"/>
</dbReference>
<evidence type="ECO:0000256" key="5">
    <source>
        <dbReference type="ARBA" id="ARBA00022695"/>
    </source>
</evidence>
<dbReference type="InterPro" id="IPR001098">
    <property type="entry name" value="DNA-dir_DNA_pol_A_palm_dom"/>
</dbReference>
<accession>A0A873WPM3</accession>
<dbReference type="Gene3D" id="3.30.420.10">
    <property type="entry name" value="Ribonuclease H-like superfamily/Ribonuclease H"/>
    <property type="match status" value="1"/>
</dbReference>
<dbReference type="InterPro" id="IPR043502">
    <property type="entry name" value="DNA/RNA_pol_sf"/>
</dbReference>
<proteinExistence type="inferred from homology"/>
<keyword evidence="5" id="KW-0548">Nucleotidyltransferase</keyword>
<comment type="catalytic activity">
    <reaction evidence="10">
        <text>DNA(n) + a 2'-deoxyribonucleoside 5'-triphosphate = DNA(n+1) + diphosphate</text>
        <dbReference type="Rhea" id="RHEA:22508"/>
        <dbReference type="Rhea" id="RHEA-COMP:17339"/>
        <dbReference type="Rhea" id="RHEA-COMP:17340"/>
        <dbReference type="ChEBI" id="CHEBI:33019"/>
        <dbReference type="ChEBI" id="CHEBI:61560"/>
        <dbReference type="ChEBI" id="CHEBI:173112"/>
        <dbReference type="EC" id="2.7.7.7"/>
    </reaction>
</comment>
<dbReference type="SMART" id="SM00482">
    <property type="entry name" value="POLAc"/>
    <property type="match status" value="1"/>
</dbReference>
<dbReference type="GO" id="GO:0006302">
    <property type="term" value="P:double-strand break repair"/>
    <property type="evidence" value="ECO:0007669"/>
    <property type="project" value="TreeGrafter"/>
</dbReference>
<dbReference type="EMBL" id="MW057854">
    <property type="protein sequence ID" value="QPB11925.1"/>
    <property type="molecule type" value="Genomic_DNA"/>
</dbReference>
<evidence type="ECO:0000256" key="3">
    <source>
        <dbReference type="ARBA" id="ARBA00015749"/>
    </source>
</evidence>
<keyword evidence="6" id="KW-0235">DNA replication</keyword>
<evidence type="ECO:0000313" key="13">
    <source>
        <dbReference type="Proteomes" id="UP000663070"/>
    </source>
</evidence>
<dbReference type="InterPro" id="IPR002298">
    <property type="entry name" value="DNA_polymerase_A"/>
</dbReference>
<evidence type="ECO:0000256" key="9">
    <source>
        <dbReference type="ARBA" id="ARBA00023125"/>
    </source>
</evidence>
<dbReference type="Pfam" id="PF00476">
    <property type="entry name" value="DNA_pol_A"/>
    <property type="match status" value="1"/>
</dbReference>
<feature type="domain" description="DNA-directed DNA polymerase family A palm" evidence="11">
    <location>
        <begin position="449"/>
        <end position="661"/>
    </location>
</feature>
<evidence type="ECO:0000313" key="12">
    <source>
        <dbReference type="EMBL" id="QPB11925.1"/>
    </source>
</evidence>
<evidence type="ECO:0000256" key="2">
    <source>
        <dbReference type="ARBA" id="ARBA00012417"/>
    </source>
</evidence>
<evidence type="ECO:0000259" key="11">
    <source>
        <dbReference type="SMART" id="SM00482"/>
    </source>
</evidence>
<dbReference type="EC" id="2.7.7.7" evidence="2"/>
<dbReference type="GO" id="GO:0039693">
    <property type="term" value="P:viral DNA genome replication"/>
    <property type="evidence" value="ECO:0007669"/>
    <property type="project" value="UniProtKB-KW"/>
</dbReference>
<keyword evidence="8" id="KW-1194">Viral DNA replication</keyword>
<dbReference type="InterPro" id="IPR019760">
    <property type="entry name" value="DNA-dir_DNA_pol_A_CS"/>
</dbReference>
<keyword evidence="4" id="KW-0808">Transferase</keyword>
<organism evidence="12 13">
    <name type="scientific">Providencia phage PSTCR2</name>
    <dbReference type="NCBI Taxonomy" id="2783544"/>
    <lineage>
        <taxon>Viruses</taxon>
        <taxon>Duplodnaviria</taxon>
        <taxon>Heunggongvirae</taxon>
        <taxon>Uroviricota</taxon>
        <taxon>Caudoviricetes</taxon>
        <taxon>Autographivirales</taxon>
        <taxon>Autotranscriptaviridae</taxon>
        <taxon>Studiervirinae</taxon>
        <taxon>Solymavirus</taxon>
        <taxon>Solymavirus PSTCR2</taxon>
    </lineage>
</organism>
<dbReference type="GO" id="GO:0003677">
    <property type="term" value="F:DNA binding"/>
    <property type="evidence" value="ECO:0007669"/>
    <property type="project" value="UniProtKB-KW"/>
</dbReference>
<dbReference type="PRINTS" id="PR00868">
    <property type="entry name" value="DNAPOLI"/>
</dbReference>
<reference evidence="12" key="1">
    <citation type="submission" date="2020-10" db="EMBL/GenBank/DDBJ databases">
        <title>Novel bacteriophages targeting Providencia spp. as potential agents for phage therapy.</title>
        <authorList>
            <person name="Rakov C."/>
            <person name="Alkalay-Oren S."/>
            <person name="Coppenhagen-Glazer S."/>
            <person name="Hazan R."/>
        </authorList>
    </citation>
    <scope>NUCLEOTIDE SEQUENCE</scope>
</reference>
<evidence type="ECO:0000256" key="8">
    <source>
        <dbReference type="ARBA" id="ARBA00023109"/>
    </source>
</evidence>
<evidence type="ECO:0000256" key="1">
    <source>
        <dbReference type="ARBA" id="ARBA00007705"/>
    </source>
</evidence>
<keyword evidence="7 12" id="KW-0239">DNA-directed DNA polymerase</keyword>
<dbReference type="PANTHER" id="PTHR10133">
    <property type="entry name" value="DNA POLYMERASE I"/>
    <property type="match status" value="1"/>
</dbReference>
<dbReference type="PROSITE" id="PS00447">
    <property type="entry name" value="DNA_POLYMERASE_A"/>
    <property type="match status" value="1"/>
</dbReference>
<dbReference type="SUPFAM" id="SSF56672">
    <property type="entry name" value="DNA/RNA polymerases"/>
    <property type="match status" value="1"/>
</dbReference>
<dbReference type="PANTHER" id="PTHR10133:SF27">
    <property type="entry name" value="DNA POLYMERASE NU"/>
    <property type="match status" value="1"/>
</dbReference>
<dbReference type="GO" id="GO:0006261">
    <property type="term" value="P:DNA-templated DNA replication"/>
    <property type="evidence" value="ECO:0007669"/>
    <property type="project" value="InterPro"/>
</dbReference>
<dbReference type="Gene3D" id="3.30.70.370">
    <property type="match status" value="2"/>
</dbReference>
<evidence type="ECO:0000256" key="7">
    <source>
        <dbReference type="ARBA" id="ARBA00022932"/>
    </source>
</evidence>
<dbReference type="Proteomes" id="UP000663070">
    <property type="component" value="Segment"/>
</dbReference>
<protein>
    <recommendedName>
        <fullName evidence="3">DNA polymerase</fullName>
        <ecNumber evidence="2">2.7.7.7</ecNumber>
    </recommendedName>
</protein>
<dbReference type="Gene3D" id="1.20.1060.10">
    <property type="entry name" value="Taq DNA Polymerase, Chain T, domain 4"/>
    <property type="match status" value="1"/>
</dbReference>
<keyword evidence="9" id="KW-0238">DNA-binding</keyword>
<evidence type="ECO:0000256" key="6">
    <source>
        <dbReference type="ARBA" id="ARBA00022705"/>
    </source>
</evidence>